<dbReference type="SUPFAM" id="SSF47781">
    <property type="entry name" value="RuvA domain 2-like"/>
    <property type="match status" value="1"/>
</dbReference>
<dbReference type="EC" id="6.5.1.2" evidence="7"/>
<dbReference type="Gene3D" id="1.10.287.610">
    <property type="entry name" value="Helix hairpin bin"/>
    <property type="match status" value="1"/>
</dbReference>
<dbReference type="GO" id="GO:0003911">
    <property type="term" value="F:DNA ligase (NAD+) activity"/>
    <property type="evidence" value="ECO:0007669"/>
    <property type="project" value="UniProtKB-EC"/>
</dbReference>
<evidence type="ECO:0000313" key="10">
    <source>
        <dbReference type="EMBL" id="MEQ6917675.1"/>
    </source>
</evidence>
<dbReference type="PANTHER" id="PTHR47810:SF1">
    <property type="entry name" value="DNA LIGASE B"/>
    <property type="match status" value="1"/>
</dbReference>
<dbReference type="InterPro" id="IPR012340">
    <property type="entry name" value="NA-bd_OB-fold"/>
</dbReference>
<gene>
    <name evidence="7 10" type="primary">ligB</name>
    <name evidence="10" type="ORF">ABE960_09095</name>
</gene>
<dbReference type="InterPro" id="IPR013839">
    <property type="entry name" value="DNAligase_adenylation"/>
</dbReference>
<evidence type="ECO:0000256" key="3">
    <source>
        <dbReference type="ARBA" id="ARBA00022763"/>
    </source>
</evidence>
<dbReference type="InterPro" id="IPR010994">
    <property type="entry name" value="RuvA_2-like"/>
</dbReference>
<dbReference type="SMART" id="SM00532">
    <property type="entry name" value="LIGANc"/>
    <property type="match status" value="1"/>
</dbReference>
<evidence type="ECO:0000313" key="11">
    <source>
        <dbReference type="Proteomes" id="UP001442468"/>
    </source>
</evidence>
<keyword evidence="4 7" id="KW-0520">NAD</keyword>
<dbReference type="NCBIfam" id="NF005987">
    <property type="entry name" value="PRK08097.1"/>
    <property type="match status" value="1"/>
</dbReference>
<dbReference type="InterPro" id="IPR050326">
    <property type="entry name" value="NAD_dep_DNA_ligaseB"/>
</dbReference>
<evidence type="ECO:0000256" key="8">
    <source>
        <dbReference type="SAM" id="SignalP"/>
    </source>
</evidence>
<comment type="similarity">
    <text evidence="7">Belongs to the NAD-dependent DNA ligase family. LigB subfamily.</text>
</comment>
<comment type="function">
    <text evidence="7">Catalyzes the formation of phosphodiester linkages between 5'-phosphoryl and 3'-hydroxyl groups in double-stranded DNA using NAD as a coenzyme and as the energy source for the reaction.</text>
</comment>
<keyword evidence="8" id="KW-0732">Signal</keyword>
<comment type="catalytic activity">
    <reaction evidence="6 7">
        <text>NAD(+) + (deoxyribonucleotide)n-3'-hydroxyl + 5'-phospho-(deoxyribonucleotide)m = (deoxyribonucleotide)n+m + AMP + beta-nicotinamide D-nucleotide.</text>
        <dbReference type="EC" id="6.5.1.2"/>
    </reaction>
</comment>
<accession>A0ABV1NI91</accession>
<feature type="chain" id="PRO_5046672351" description="DNA ligase B" evidence="8">
    <location>
        <begin position="29"/>
        <end position="576"/>
    </location>
</feature>
<dbReference type="RefSeq" id="WP_349761947.1">
    <property type="nucleotide sequence ID" value="NZ_JBEGCJ010000004.1"/>
</dbReference>
<protein>
    <recommendedName>
        <fullName evidence="7">DNA ligase B</fullName>
        <ecNumber evidence="7">6.5.1.2</ecNumber>
    </recommendedName>
    <alternativeName>
        <fullName evidence="7">Polydeoxyribonucleotide synthase [NAD(+)] B</fullName>
    </alternativeName>
</protein>
<dbReference type="Gene3D" id="2.40.50.140">
    <property type="entry name" value="Nucleic acid-binding proteins"/>
    <property type="match status" value="1"/>
</dbReference>
<evidence type="ECO:0000256" key="7">
    <source>
        <dbReference type="HAMAP-Rule" id="MF_01587"/>
    </source>
</evidence>
<organism evidence="10 11">
    <name type="scientific">Halomonas aquatica</name>
    <dbReference type="NCBI Taxonomy" id="3151123"/>
    <lineage>
        <taxon>Bacteria</taxon>
        <taxon>Pseudomonadati</taxon>
        <taxon>Pseudomonadota</taxon>
        <taxon>Gammaproteobacteria</taxon>
        <taxon>Oceanospirillales</taxon>
        <taxon>Halomonadaceae</taxon>
        <taxon>Halomonas</taxon>
    </lineage>
</organism>
<dbReference type="HAMAP" id="MF_01587">
    <property type="entry name" value="DNA_ligase_B"/>
    <property type="match status" value="1"/>
</dbReference>
<dbReference type="PROSITE" id="PS01056">
    <property type="entry name" value="DNA_LIGASE_N2"/>
    <property type="match status" value="1"/>
</dbReference>
<keyword evidence="11" id="KW-1185">Reference proteome</keyword>
<dbReference type="InterPro" id="IPR013840">
    <property type="entry name" value="DNAligase_N"/>
</dbReference>
<reference evidence="10 11" key="1">
    <citation type="submission" date="2024-05" db="EMBL/GenBank/DDBJ databases">
        <title>Halomonas sp. SSM6 16S ribosomal RNA gene Genome sequencing and assembly.</title>
        <authorList>
            <person name="Yook S."/>
        </authorList>
    </citation>
    <scope>NUCLEOTIDE SEQUENCE [LARGE SCALE GENOMIC DNA]</scope>
    <source>
        <strain evidence="10 11">SSM6</strain>
    </source>
</reference>
<dbReference type="SUPFAM" id="SSF50249">
    <property type="entry name" value="Nucleic acid-binding proteins"/>
    <property type="match status" value="1"/>
</dbReference>
<comment type="caution">
    <text evidence="10">The sequence shown here is derived from an EMBL/GenBank/DDBJ whole genome shotgun (WGS) entry which is preliminary data.</text>
</comment>
<dbReference type="Proteomes" id="UP001442468">
    <property type="component" value="Unassembled WGS sequence"/>
</dbReference>
<evidence type="ECO:0000256" key="1">
    <source>
        <dbReference type="ARBA" id="ARBA00022598"/>
    </source>
</evidence>
<sequence length="576" mass="63354">MTPRLQAGWLLVLCLALSQVLSIPPAQAATCSGAAYVPSETEFVALARRLAEWDDAYYRRGESPVSDAIYDQARRQFEEWQRCFSGRGERGGHDSSRPAGPVPLPVVQTGLAKLEGEEAVRRWLARRDDVWVQPKVDGVAVTLAYREGRLFRAISRGDGHHGQDWTPAVRRIAAVPSRLPEQVDAVLQGELHVRLDDHVQAEAGSAGARSAVAGLMARDVLAADAAARIGLFIWDWPDGPPAMRQRLEGLARLGFTDSVELTHRVETLAEVKRWRERWYRGPLPFATDGLVLRQGRRPPGEQWQAEPPDWAAAWKHPPREALAEVRGVEFRIGRTGRITPLLHLHPVTLDGRVIRRVSTGSLEHWRELDIRPGDRVAIALAGLTIPRLEGVVWHATERPSLSPPMAKDYHPLSCFRPTPGCESQFIERLAWLGGPEGLDLPGVGPGTWAALVEAGRVTDLLGWLDIQERELRRVPSIGKVRAARLVDVFGRAHRRPFADWLAALGPPPGVASGVESAGEAGDGEWSRLAGWGEPRWRALSGIGPGRAGELVAFFSHPEVMALAERLGARGVEGFPR</sequence>
<keyword evidence="2 7" id="KW-0235">DNA replication</keyword>
<dbReference type="InterPro" id="IPR020923">
    <property type="entry name" value="DNA_ligase_B"/>
</dbReference>
<dbReference type="EMBL" id="JBEGCJ010000004">
    <property type="protein sequence ID" value="MEQ6917675.1"/>
    <property type="molecule type" value="Genomic_DNA"/>
</dbReference>
<evidence type="ECO:0000256" key="5">
    <source>
        <dbReference type="ARBA" id="ARBA00023204"/>
    </source>
</evidence>
<keyword evidence="5 7" id="KW-0234">DNA repair</keyword>
<dbReference type="Pfam" id="PF01653">
    <property type="entry name" value="DNA_ligase_aden"/>
    <property type="match status" value="1"/>
</dbReference>
<evidence type="ECO:0000256" key="4">
    <source>
        <dbReference type="ARBA" id="ARBA00023027"/>
    </source>
</evidence>
<dbReference type="InterPro" id="IPR004150">
    <property type="entry name" value="NAD_DNA_ligase_OB"/>
</dbReference>
<evidence type="ECO:0000259" key="9">
    <source>
        <dbReference type="SMART" id="SM00532"/>
    </source>
</evidence>
<dbReference type="PANTHER" id="PTHR47810">
    <property type="entry name" value="DNA LIGASE"/>
    <property type="match status" value="1"/>
</dbReference>
<keyword evidence="3 7" id="KW-0227">DNA damage</keyword>
<dbReference type="InterPro" id="IPR033136">
    <property type="entry name" value="DNA_ligase_CS"/>
</dbReference>
<dbReference type="Gene3D" id="3.30.470.30">
    <property type="entry name" value="DNA ligase/mRNA capping enzyme"/>
    <property type="match status" value="1"/>
</dbReference>
<keyword evidence="1 7" id="KW-0436">Ligase</keyword>
<proteinExistence type="inferred from homology"/>
<feature type="signal peptide" evidence="8">
    <location>
        <begin position="1"/>
        <end position="28"/>
    </location>
</feature>
<dbReference type="SUPFAM" id="SSF56091">
    <property type="entry name" value="DNA ligase/mRNA capping enzyme, catalytic domain"/>
    <property type="match status" value="1"/>
</dbReference>
<name>A0ABV1NI91_9GAMM</name>
<evidence type="ECO:0000256" key="2">
    <source>
        <dbReference type="ARBA" id="ARBA00022705"/>
    </source>
</evidence>
<feature type="domain" description="NAD-dependent DNA ligase N-terminal" evidence="9">
    <location>
        <begin position="38"/>
        <end position="437"/>
    </location>
</feature>
<feature type="active site" description="N6-AMP-lysine intermediate" evidence="7">
    <location>
        <position position="135"/>
    </location>
</feature>
<dbReference type="Pfam" id="PF03120">
    <property type="entry name" value="OB_DNA_ligase"/>
    <property type="match status" value="1"/>
</dbReference>
<evidence type="ECO:0000256" key="6">
    <source>
        <dbReference type="ARBA" id="ARBA00034005"/>
    </source>
</evidence>